<feature type="compositionally biased region" description="Acidic residues" evidence="2">
    <location>
        <begin position="19"/>
        <end position="42"/>
    </location>
</feature>
<evidence type="ECO:0000256" key="2">
    <source>
        <dbReference type="SAM" id="MobiDB-lite"/>
    </source>
</evidence>
<feature type="region of interest" description="Disordered" evidence="2">
    <location>
        <begin position="1"/>
        <end position="63"/>
    </location>
</feature>
<keyword evidence="4" id="KW-1185">Reference proteome</keyword>
<protein>
    <submittedName>
        <fullName evidence="3">Uncharacterized protein</fullName>
    </submittedName>
</protein>
<feature type="region of interest" description="Disordered" evidence="2">
    <location>
        <begin position="102"/>
        <end position="134"/>
    </location>
</feature>
<organism evidence="3 4">
    <name type="scientific">Aphanomyces euteiches</name>
    <dbReference type="NCBI Taxonomy" id="100861"/>
    <lineage>
        <taxon>Eukaryota</taxon>
        <taxon>Sar</taxon>
        <taxon>Stramenopiles</taxon>
        <taxon>Oomycota</taxon>
        <taxon>Saprolegniomycetes</taxon>
        <taxon>Saprolegniales</taxon>
        <taxon>Verrucalvaceae</taxon>
        <taxon>Aphanomyces</taxon>
    </lineage>
</organism>
<evidence type="ECO:0000313" key="4">
    <source>
        <dbReference type="Proteomes" id="UP000481153"/>
    </source>
</evidence>
<evidence type="ECO:0000256" key="1">
    <source>
        <dbReference type="ARBA" id="ARBA00034773"/>
    </source>
</evidence>
<dbReference type="VEuPathDB" id="FungiDB:AeMF1_016392"/>
<dbReference type="InterPro" id="IPR007608">
    <property type="entry name" value="Senescence_reg_S40"/>
</dbReference>
<dbReference type="EMBL" id="VJMJ01000358">
    <property type="protein sequence ID" value="KAF0721913.1"/>
    <property type="molecule type" value="Genomic_DNA"/>
</dbReference>
<name>A0A6G0W751_9STRA</name>
<evidence type="ECO:0000313" key="3">
    <source>
        <dbReference type="EMBL" id="KAF0721913.1"/>
    </source>
</evidence>
<feature type="compositionally biased region" description="Acidic residues" evidence="2">
    <location>
        <begin position="1"/>
        <end position="10"/>
    </location>
</feature>
<comment type="similarity">
    <text evidence="1">Belongs to the senescence regulator S40 family.</text>
</comment>
<dbReference type="Proteomes" id="UP000481153">
    <property type="component" value="Unassembled WGS sequence"/>
</dbReference>
<gene>
    <name evidence="3" type="ORF">Ae201684_018816</name>
</gene>
<comment type="caution">
    <text evidence="3">The sequence shown here is derived from an EMBL/GenBank/DDBJ whole genome shotgun (WGS) entry which is preliminary data.</text>
</comment>
<dbReference type="AlphaFoldDB" id="A0A6G0W751"/>
<reference evidence="3 4" key="1">
    <citation type="submission" date="2019-07" db="EMBL/GenBank/DDBJ databases">
        <title>Genomics analysis of Aphanomyces spp. identifies a new class of oomycete effector associated with host adaptation.</title>
        <authorList>
            <person name="Gaulin E."/>
        </authorList>
    </citation>
    <scope>NUCLEOTIDE SEQUENCE [LARGE SCALE GENOMIC DNA]</scope>
    <source>
        <strain evidence="3 4">ATCC 201684</strain>
    </source>
</reference>
<accession>A0A6G0W751</accession>
<sequence length="205" mass="23049">MNEFEMDESDLLFGSTSDCVDEYHDDEEDTESESPNEVEDNDVSERRDNRALSKMMTIPSRHASVATTPPLLLRSRSMPSVNFLASNEQKWRVKYLSALQTKAATTENSGTETSTSSSPESSQVPGRSRLMSSGPIEIPQRASFDESSPGGAFPQDKSDDARIQRNLDQYHVQAQHEFVPPHQMVERDCFSLGMKHYFRPKVGNI</sequence>
<dbReference type="Pfam" id="PF04520">
    <property type="entry name" value="Senescence_reg"/>
    <property type="match status" value="1"/>
</dbReference>
<proteinExistence type="inferred from homology"/>
<feature type="compositionally biased region" description="Low complexity" evidence="2">
    <location>
        <begin position="105"/>
        <end position="122"/>
    </location>
</feature>